<dbReference type="InterPro" id="IPR004303">
    <property type="entry name" value="PAD"/>
</dbReference>
<feature type="signal peptide" evidence="1">
    <location>
        <begin position="1"/>
        <end position="17"/>
    </location>
</feature>
<name>A0A5C6THB7_FUSOC</name>
<dbReference type="GO" id="GO:0005509">
    <property type="term" value="F:calcium ion binding"/>
    <property type="evidence" value="ECO:0007669"/>
    <property type="project" value="InterPro"/>
</dbReference>
<dbReference type="SUPFAM" id="SSF55909">
    <property type="entry name" value="Pentein"/>
    <property type="match status" value="1"/>
</dbReference>
<gene>
    <name evidence="3" type="ORF">FocTR4_00006097</name>
</gene>
<dbReference type="GO" id="GO:0004668">
    <property type="term" value="F:protein-arginine deiminase activity"/>
    <property type="evidence" value="ECO:0007669"/>
    <property type="project" value="InterPro"/>
</dbReference>
<dbReference type="Gene3D" id="3.75.10.10">
    <property type="entry name" value="L-arginine/glycine Amidinotransferase, Chain A"/>
    <property type="match status" value="1"/>
</dbReference>
<dbReference type="PANTHER" id="PTHR10837:SF8">
    <property type="entry name" value="PROTEIN-ARGININE DEIMINASE"/>
    <property type="match status" value="1"/>
</dbReference>
<feature type="domain" description="Protein-arginine deiminase C-terminal" evidence="2">
    <location>
        <begin position="193"/>
        <end position="593"/>
    </location>
</feature>
<accession>A0A5C6THB7</accession>
<evidence type="ECO:0000313" key="3">
    <source>
        <dbReference type="EMBL" id="TXC10505.1"/>
    </source>
</evidence>
<sequence>MRYHHLLAFCGLSLASAFYENPQLKADIRADTNRDGKIDLEGTSDVIGKTKWTEASGAIFLPNIGDTDRRCSKKALSGPALSNEKLDDCNDASDNIQRAPHYLTPLKTVPIPSASKNIKGTVTVPDVTQRKFVRIFRKEGKSWIYVDEKHTFSQKELQAGLELGIDARDTRRPKVWDGRVTVEFNLHDGNIKSSDKVMLRVAPVLTHHHLQKVEQVLAVQGNKTDGPYLVNFTETLSSTVKAAGLNKELYLFNASDDIWAQDFVEPGYASMPGPKGTVSIRIMIRCPQDERVAGRQLFEYYRKAGVGAVQHLGGKRDEINSGGNIEAIPPYSFKGKTWPAGRVILGNHGKQKHHILPYLEAQESQNPLLLDTAWLAIGHVDEFLQFLPAKNERGWVAVIDDPRAGIKLLEDTRKTGHGSLPAISRKNDTNSNHGGDCGGFMCGPIPVNSPTITQFLADKKLMKLNEQCAERIDANIKILIKEIGLTDEDIIRIPSLFKASEFPGADNKRLQVGAFFPGVVNNLVLTGYNTCIAPNPWGPVVKGKDIIAEEIRTKYAKIGQKIKFLDDWNTHHNFGGEVHCGSNSIRDMSARWW</sequence>
<reference evidence="3 4" key="1">
    <citation type="submission" date="2019-07" db="EMBL/GenBank/DDBJ databases">
        <title>The First High-Quality Draft Genome Sequence of the Causal Agent of the Current Panama Disease Epidemic.</title>
        <authorList>
            <person name="Warmington R.J."/>
            <person name="Kay W."/>
            <person name="Jeffries A."/>
            <person name="Bebber D."/>
            <person name="Moore K."/>
            <person name="Studholme D.J."/>
        </authorList>
    </citation>
    <scope>NUCLEOTIDE SEQUENCE [LARGE SCALE GENOMIC DNA]</scope>
    <source>
        <strain evidence="3 4">TR4</strain>
    </source>
</reference>
<evidence type="ECO:0000256" key="1">
    <source>
        <dbReference type="SAM" id="SignalP"/>
    </source>
</evidence>
<protein>
    <recommendedName>
        <fullName evidence="2">Protein-arginine deiminase C-terminal domain-containing protein</fullName>
    </recommendedName>
</protein>
<dbReference type="SUPFAM" id="SSF110083">
    <property type="entry name" value="Peptidylarginine deiminase Pad4, middle domain"/>
    <property type="match status" value="1"/>
</dbReference>
<dbReference type="EMBL" id="VMNF01000004">
    <property type="protein sequence ID" value="TXC10505.1"/>
    <property type="molecule type" value="Genomic_DNA"/>
</dbReference>
<dbReference type="InterPro" id="IPR013530">
    <property type="entry name" value="PAD_C"/>
</dbReference>
<dbReference type="Pfam" id="PF03068">
    <property type="entry name" value="PAD"/>
    <property type="match status" value="1"/>
</dbReference>
<feature type="chain" id="PRO_5022827564" description="Protein-arginine deiminase C-terminal domain-containing protein" evidence="1">
    <location>
        <begin position="18"/>
        <end position="593"/>
    </location>
</feature>
<keyword evidence="1" id="KW-0732">Signal</keyword>
<dbReference type="InterPro" id="IPR036556">
    <property type="entry name" value="PAD_central_sf"/>
</dbReference>
<dbReference type="AlphaFoldDB" id="A0A5C6THB7"/>
<comment type="caution">
    <text evidence="3">The sequence shown here is derived from an EMBL/GenBank/DDBJ whole genome shotgun (WGS) entry which is preliminary data.</text>
</comment>
<dbReference type="Proteomes" id="UP000321331">
    <property type="component" value="Unassembled WGS sequence"/>
</dbReference>
<dbReference type="PANTHER" id="PTHR10837">
    <property type="entry name" value="PEPTIDYLARGININE DEIMINASE"/>
    <property type="match status" value="1"/>
</dbReference>
<dbReference type="GO" id="GO:0005737">
    <property type="term" value="C:cytoplasm"/>
    <property type="evidence" value="ECO:0007669"/>
    <property type="project" value="InterPro"/>
</dbReference>
<evidence type="ECO:0000313" key="4">
    <source>
        <dbReference type="Proteomes" id="UP000321331"/>
    </source>
</evidence>
<organism evidence="3 4">
    <name type="scientific">Fusarium oxysporum f. sp. cubense</name>
    <dbReference type="NCBI Taxonomy" id="61366"/>
    <lineage>
        <taxon>Eukaryota</taxon>
        <taxon>Fungi</taxon>
        <taxon>Dikarya</taxon>
        <taxon>Ascomycota</taxon>
        <taxon>Pezizomycotina</taxon>
        <taxon>Sordariomycetes</taxon>
        <taxon>Hypocreomycetidae</taxon>
        <taxon>Hypocreales</taxon>
        <taxon>Nectriaceae</taxon>
        <taxon>Fusarium</taxon>
        <taxon>Fusarium oxysporum species complex</taxon>
    </lineage>
</organism>
<evidence type="ECO:0000259" key="2">
    <source>
        <dbReference type="Pfam" id="PF03068"/>
    </source>
</evidence>
<proteinExistence type="predicted"/>